<dbReference type="EMBL" id="JAMJEV010000002">
    <property type="protein sequence ID" value="MDO0821890.1"/>
    <property type="molecule type" value="Genomic_DNA"/>
</dbReference>
<protein>
    <submittedName>
        <fullName evidence="1">Uncharacterized protein</fullName>
    </submittedName>
</protein>
<keyword evidence="2" id="KW-1185">Reference proteome</keyword>
<evidence type="ECO:0000313" key="2">
    <source>
        <dbReference type="Proteomes" id="UP001176021"/>
    </source>
</evidence>
<accession>A0ABT8QL90</accession>
<proteinExistence type="predicted"/>
<gene>
    <name evidence="1" type="ORF">M8H41_03325</name>
</gene>
<name>A0ABT8QL90_9FIRM</name>
<sequence length="87" mass="9274">MGEGTFHVRPSMQVGGPYLVALSCLRKDVADVSHCVPGLGTGETLVWKKAHFMCAFYASLGSCSRLRREVGLGSQAPVDVCFGDSKP</sequence>
<comment type="caution">
    <text evidence="1">The sequence shown here is derived from an EMBL/GenBank/DDBJ whole genome shotgun (WGS) entry which is preliminary data.</text>
</comment>
<dbReference type="Proteomes" id="UP001176021">
    <property type="component" value="Unassembled WGS sequence"/>
</dbReference>
<reference evidence="1" key="1">
    <citation type="submission" date="2022-05" db="EMBL/GenBank/DDBJ databases">
        <title>Expanded diversity of anoxic marine methylotrophy in a Black Sea sulfate reducing microorganism.</title>
        <authorList>
            <person name="Fischer P.Q."/>
            <person name="Stams A.J.M."/>
            <person name="Villanueva L."/>
            <person name="Sousa D.Z."/>
        </authorList>
    </citation>
    <scope>NUCLEOTIDE SEQUENCE</scope>
    <source>
        <strain evidence="1">P130</strain>
    </source>
</reference>
<organism evidence="1 2">
    <name type="scientific">Desulfosporosinus nitroreducens</name>
    <dbReference type="NCBI Taxonomy" id="2018668"/>
    <lineage>
        <taxon>Bacteria</taxon>
        <taxon>Bacillati</taxon>
        <taxon>Bacillota</taxon>
        <taxon>Clostridia</taxon>
        <taxon>Eubacteriales</taxon>
        <taxon>Desulfitobacteriaceae</taxon>
        <taxon>Desulfosporosinus</taxon>
    </lineage>
</organism>
<evidence type="ECO:0000313" key="1">
    <source>
        <dbReference type="EMBL" id="MDO0821890.1"/>
    </source>
</evidence>
<dbReference type="RefSeq" id="WP_301998079.1">
    <property type="nucleotide sequence ID" value="NZ_JAMJEV010000002.1"/>
</dbReference>